<dbReference type="AlphaFoldDB" id="A0AAF5PKZ2"/>
<accession>A0AAF5PKZ2</accession>
<organism evidence="2 3">
    <name type="scientific">Wuchereria bancrofti</name>
    <dbReference type="NCBI Taxonomy" id="6293"/>
    <lineage>
        <taxon>Eukaryota</taxon>
        <taxon>Metazoa</taxon>
        <taxon>Ecdysozoa</taxon>
        <taxon>Nematoda</taxon>
        <taxon>Chromadorea</taxon>
        <taxon>Rhabditida</taxon>
        <taxon>Spirurina</taxon>
        <taxon>Spiruromorpha</taxon>
        <taxon>Filarioidea</taxon>
        <taxon>Onchocercidae</taxon>
        <taxon>Wuchereria</taxon>
    </lineage>
</organism>
<dbReference type="WBParaSite" id="mrna-Wban_02209">
    <property type="protein sequence ID" value="mrna-Wban_02209"/>
    <property type="gene ID" value="Wban_02209"/>
</dbReference>
<protein>
    <submittedName>
        <fullName evidence="3">Uncharacterized protein</fullName>
    </submittedName>
</protein>
<dbReference type="Proteomes" id="UP000093561">
    <property type="component" value="Unassembled WGS sequence"/>
</dbReference>
<name>A0AAF5PKZ2_WUCBA</name>
<sequence>MKVQVLFQAAALIILVLNVKICLRCMCEAIKRCAIITEEYKRLIQESKRSAFQNCFTKQIEILRSDNFVDSADRYLSALKNCFDITQESIQFSDFKPALIDGIIQLQKMPFTLVEFADCLWGLPQLKSGRVFGNGINRFIDSVDLELLGLLENQTYSMKFKNNLNDSCLLEENEIQYYRRHLSNNRFYQELLIDRDHVIRSYISRHNVSQPMLLGFGLAFEFEDHIKASILQCVRQSHRDHLYRERQQPQRQWYEQQNEHFNKPILSTGTIRNGQYLCAYPHNCVNFMDQEKLKRQMQRDPINGLQTEGHGQMQMHS</sequence>
<reference evidence="2" key="1">
    <citation type="submission" date="2015-03" db="EMBL/GenBank/DDBJ databases">
        <title>Wuchereria bancrofti Genome Sequencing Papua New Guinea Strain.</title>
        <authorList>
            <person name="Small S.T."/>
            <person name="Serre D."/>
            <person name="Zimmerman P.A."/>
        </authorList>
    </citation>
    <scope>NUCLEOTIDE SEQUENCE [LARGE SCALE GENOMIC DNA]</scope>
    <source>
        <strain evidence="2">pt0022</strain>
    </source>
</reference>
<evidence type="ECO:0000256" key="1">
    <source>
        <dbReference type="SAM" id="SignalP"/>
    </source>
</evidence>
<feature type="signal peptide" evidence="1">
    <location>
        <begin position="1"/>
        <end position="29"/>
    </location>
</feature>
<evidence type="ECO:0000313" key="2">
    <source>
        <dbReference type="Proteomes" id="UP000093561"/>
    </source>
</evidence>
<feature type="chain" id="PRO_5042093655" evidence="1">
    <location>
        <begin position="30"/>
        <end position="317"/>
    </location>
</feature>
<reference evidence="3" key="3">
    <citation type="submission" date="2024-02" db="UniProtKB">
        <authorList>
            <consortium name="WormBaseParasite"/>
        </authorList>
    </citation>
    <scope>IDENTIFICATION</scope>
    <source>
        <strain evidence="3">pt0022</strain>
    </source>
</reference>
<reference evidence="2" key="2">
    <citation type="journal article" date="2016" name="Mol. Ecol.">
        <title>Population genomics of the filarial nematode parasite Wuchereria bancrofti from mosquitoes.</title>
        <authorList>
            <person name="Small S.T."/>
            <person name="Reimer L.J."/>
            <person name="Tisch D.J."/>
            <person name="King C.L."/>
            <person name="Christensen B.M."/>
            <person name="Siba P.M."/>
            <person name="Kazura J.W."/>
            <person name="Serre D."/>
            <person name="Zimmerman P.A."/>
        </authorList>
    </citation>
    <scope>NUCLEOTIDE SEQUENCE</scope>
    <source>
        <strain evidence="2">pt0022</strain>
    </source>
</reference>
<evidence type="ECO:0000313" key="3">
    <source>
        <dbReference type="WBParaSite" id="mrna-Wban_02209"/>
    </source>
</evidence>
<keyword evidence="1" id="KW-0732">Signal</keyword>
<proteinExistence type="predicted"/>